<dbReference type="Bgee" id="ENSMODG00000038903">
    <property type="expression patterns" value="Expressed in forelimb bud and 16 other cell types or tissues"/>
</dbReference>
<evidence type="ECO:0000256" key="1">
    <source>
        <dbReference type="SAM" id="MobiDB-lite"/>
    </source>
</evidence>
<feature type="compositionally biased region" description="Gly residues" evidence="1">
    <location>
        <begin position="156"/>
        <end position="165"/>
    </location>
</feature>
<sequence length="190" mass="21684">MHISTYQGWGIKMILLQSSWDCLFHFYLPFWHFLLNLFSDFSPNPDPFCPRIFLLSLPNFPSDPWDPELTSQDLLFQGRWRHPSRARVTVDVIEQLNQFLWDHGDIAFGPLGRLLQENFNLGETKKSCKGRKVMNAERLLQDLSGHQPKGQVTQGEGKGVRGNGLSGFRIGKRELGGGTRITPQVYQPSA</sequence>
<evidence type="ECO:0000313" key="3">
    <source>
        <dbReference type="Proteomes" id="UP000002280"/>
    </source>
</evidence>
<proteinExistence type="predicted"/>
<name>A0A5F8G2G7_MONDO</name>
<organism evidence="2 3">
    <name type="scientific">Monodelphis domestica</name>
    <name type="common">Gray short-tailed opossum</name>
    <dbReference type="NCBI Taxonomy" id="13616"/>
    <lineage>
        <taxon>Eukaryota</taxon>
        <taxon>Metazoa</taxon>
        <taxon>Chordata</taxon>
        <taxon>Craniata</taxon>
        <taxon>Vertebrata</taxon>
        <taxon>Euteleostomi</taxon>
        <taxon>Mammalia</taxon>
        <taxon>Metatheria</taxon>
        <taxon>Didelphimorphia</taxon>
        <taxon>Didelphidae</taxon>
        <taxon>Monodelphis</taxon>
    </lineage>
</organism>
<keyword evidence="3" id="KW-1185">Reference proteome</keyword>
<reference evidence="2" key="3">
    <citation type="submission" date="2025-09" db="UniProtKB">
        <authorList>
            <consortium name="Ensembl"/>
        </authorList>
    </citation>
    <scope>IDENTIFICATION</scope>
</reference>
<dbReference type="Proteomes" id="UP000002280">
    <property type="component" value="Chromosome 1"/>
</dbReference>
<dbReference type="AlphaFoldDB" id="A0A5F8G2G7"/>
<evidence type="ECO:0000313" key="2">
    <source>
        <dbReference type="Ensembl" id="ENSMODP00000041625.1"/>
    </source>
</evidence>
<dbReference type="InParanoid" id="A0A5F8G2G7"/>
<reference evidence="2 3" key="1">
    <citation type="journal article" date="2007" name="Nature">
        <title>Genome of the marsupial Monodelphis domestica reveals innovation in non-coding sequences.</title>
        <authorList>
            <person name="Mikkelsen T.S."/>
            <person name="Wakefield M.J."/>
            <person name="Aken B."/>
            <person name="Amemiya C.T."/>
            <person name="Chang J.L."/>
            <person name="Duke S."/>
            <person name="Garber M."/>
            <person name="Gentles A.J."/>
            <person name="Goodstadt L."/>
            <person name="Heger A."/>
            <person name="Jurka J."/>
            <person name="Kamal M."/>
            <person name="Mauceli E."/>
            <person name="Searle S.M."/>
            <person name="Sharpe T."/>
            <person name="Baker M.L."/>
            <person name="Batzer M.A."/>
            <person name="Benos P.V."/>
            <person name="Belov K."/>
            <person name="Clamp M."/>
            <person name="Cook A."/>
            <person name="Cuff J."/>
            <person name="Das R."/>
            <person name="Davidow L."/>
            <person name="Deakin J.E."/>
            <person name="Fazzari M.J."/>
            <person name="Glass J.L."/>
            <person name="Grabherr M."/>
            <person name="Greally J.M."/>
            <person name="Gu W."/>
            <person name="Hore T.A."/>
            <person name="Huttley G.A."/>
            <person name="Kleber M."/>
            <person name="Jirtle R.L."/>
            <person name="Koina E."/>
            <person name="Lee J.T."/>
            <person name="Mahony S."/>
            <person name="Marra M.A."/>
            <person name="Miller R.D."/>
            <person name="Nicholls R.D."/>
            <person name="Oda M."/>
            <person name="Papenfuss A.T."/>
            <person name="Parra Z.E."/>
            <person name="Pollock D.D."/>
            <person name="Ray D.A."/>
            <person name="Schein J.E."/>
            <person name="Speed T.P."/>
            <person name="Thompson K."/>
            <person name="VandeBerg J.L."/>
            <person name="Wade C.M."/>
            <person name="Walker J.A."/>
            <person name="Waters P.D."/>
            <person name="Webber C."/>
            <person name="Weidman J.R."/>
            <person name="Xie X."/>
            <person name="Zody M.C."/>
            <person name="Baldwin J."/>
            <person name="Abdouelleil A."/>
            <person name="Abdulkadir J."/>
            <person name="Abebe A."/>
            <person name="Abera B."/>
            <person name="Abreu J."/>
            <person name="Acer S.C."/>
            <person name="Aftuck L."/>
            <person name="Alexander A."/>
            <person name="An P."/>
            <person name="Anderson E."/>
            <person name="Anderson S."/>
            <person name="Arachi H."/>
            <person name="Azer M."/>
            <person name="Bachantsang P."/>
            <person name="Barry A."/>
            <person name="Bayul T."/>
            <person name="Berlin A."/>
            <person name="Bessette D."/>
            <person name="Bloom T."/>
            <person name="Bloom T."/>
            <person name="Boguslavskiy L."/>
            <person name="Bonnet C."/>
            <person name="Boukhgalter B."/>
            <person name="Bourzgui I."/>
            <person name="Brown A."/>
            <person name="Cahill P."/>
            <person name="Channer S."/>
            <person name="Cheshatsang Y."/>
            <person name="Chuda L."/>
            <person name="Citroen M."/>
            <person name="Collymore A."/>
            <person name="Cooke P."/>
            <person name="Costello M."/>
            <person name="D'Aco K."/>
            <person name="Daza R."/>
            <person name="De Haan G."/>
            <person name="DeGray S."/>
            <person name="DeMaso C."/>
            <person name="Dhargay N."/>
            <person name="Dooley K."/>
            <person name="Dooley E."/>
            <person name="Doricent M."/>
            <person name="Dorje P."/>
            <person name="Dorjee K."/>
            <person name="Dupes A."/>
            <person name="Elong R."/>
            <person name="Falk J."/>
            <person name="Farina A."/>
            <person name="Faro S."/>
            <person name="Ferguson D."/>
            <person name="Fisher S."/>
            <person name="Foley C.D."/>
            <person name="Franke A."/>
            <person name="Friedrich D."/>
            <person name="Gadbois L."/>
            <person name="Gearin G."/>
            <person name="Gearin C.R."/>
            <person name="Giannoukos G."/>
            <person name="Goode T."/>
            <person name="Graham J."/>
            <person name="Grandbois E."/>
            <person name="Grewal S."/>
            <person name="Gyaltsen K."/>
            <person name="Hafez N."/>
            <person name="Hagos B."/>
            <person name="Hall J."/>
            <person name="Henson C."/>
            <person name="Hollinger A."/>
            <person name="Honan T."/>
            <person name="Huard M.D."/>
            <person name="Hughes L."/>
            <person name="Hurhula B."/>
            <person name="Husby M.E."/>
            <person name="Kamat A."/>
            <person name="Kanga B."/>
            <person name="Kashin S."/>
            <person name="Khazanovich D."/>
            <person name="Kisner P."/>
            <person name="Lance K."/>
            <person name="Lara M."/>
            <person name="Lee W."/>
            <person name="Lennon N."/>
            <person name="Letendre F."/>
            <person name="LeVine R."/>
            <person name="Lipovsky A."/>
            <person name="Liu X."/>
            <person name="Liu J."/>
            <person name="Liu S."/>
            <person name="Lokyitsang T."/>
            <person name="Lokyitsang Y."/>
            <person name="Lubonja R."/>
            <person name="Lui A."/>
            <person name="MacDonald P."/>
            <person name="Magnisalis V."/>
            <person name="Maru K."/>
            <person name="Matthews C."/>
            <person name="McCusker W."/>
            <person name="McDonough S."/>
            <person name="Mehta T."/>
            <person name="Meldrim J."/>
            <person name="Meneus L."/>
            <person name="Mihai O."/>
            <person name="Mihalev A."/>
            <person name="Mihova T."/>
            <person name="Mittelman R."/>
            <person name="Mlenga V."/>
            <person name="Montmayeur A."/>
            <person name="Mulrain L."/>
            <person name="Navidi A."/>
            <person name="Naylor J."/>
            <person name="Negash T."/>
            <person name="Nguyen T."/>
            <person name="Nguyen N."/>
            <person name="Nicol R."/>
            <person name="Norbu C."/>
            <person name="Norbu N."/>
            <person name="Novod N."/>
            <person name="O'Neill B."/>
            <person name="Osman S."/>
            <person name="Markiewicz E."/>
            <person name="Oyono O.L."/>
            <person name="Patti C."/>
            <person name="Phunkhang P."/>
            <person name="Pierre F."/>
            <person name="Priest M."/>
            <person name="Raghuraman S."/>
            <person name="Rege F."/>
            <person name="Reyes R."/>
            <person name="Rise C."/>
            <person name="Rogov P."/>
            <person name="Ross K."/>
            <person name="Ryan E."/>
            <person name="Settipalli S."/>
            <person name="Shea T."/>
            <person name="Sherpa N."/>
            <person name="Shi L."/>
            <person name="Shih D."/>
            <person name="Sparrow T."/>
            <person name="Spaulding J."/>
            <person name="Stalker J."/>
            <person name="Stange-Thomann N."/>
            <person name="Stavropoulos S."/>
            <person name="Stone C."/>
            <person name="Strader C."/>
            <person name="Tesfaye S."/>
            <person name="Thomson T."/>
            <person name="Thoulutsang Y."/>
            <person name="Thoulutsang D."/>
            <person name="Topham K."/>
            <person name="Topping I."/>
            <person name="Tsamla T."/>
            <person name="Vassiliev H."/>
            <person name="Vo A."/>
            <person name="Wangchuk T."/>
            <person name="Wangdi T."/>
            <person name="Weiand M."/>
            <person name="Wilkinson J."/>
            <person name="Wilson A."/>
            <person name="Yadav S."/>
            <person name="Young G."/>
            <person name="Yu Q."/>
            <person name="Zembek L."/>
            <person name="Zhong D."/>
            <person name="Zimmer A."/>
            <person name="Zwirko Z."/>
            <person name="Jaffe D.B."/>
            <person name="Alvarez P."/>
            <person name="Brockman W."/>
            <person name="Butler J."/>
            <person name="Chin C."/>
            <person name="Gnerre S."/>
            <person name="MacCallum I."/>
            <person name="Graves J.A."/>
            <person name="Ponting C.P."/>
            <person name="Breen M."/>
            <person name="Samollow P.B."/>
            <person name="Lander E.S."/>
            <person name="Lindblad-Toh K."/>
        </authorList>
    </citation>
    <scope>NUCLEOTIDE SEQUENCE [LARGE SCALE GENOMIC DNA]</scope>
</reference>
<protein>
    <submittedName>
        <fullName evidence="2">Uncharacterized protein</fullName>
    </submittedName>
</protein>
<accession>A0A5F8G2G7</accession>
<feature type="region of interest" description="Disordered" evidence="1">
    <location>
        <begin position="144"/>
        <end position="165"/>
    </location>
</feature>
<reference evidence="2" key="2">
    <citation type="submission" date="2025-08" db="UniProtKB">
        <authorList>
            <consortium name="Ensembl"/>
        </authorList>
    </citation>
    <scope>IDENTIFICATION</scope>
</reference>
<dbReference type="Ensembl" id="ENSMODT00000079998.1">
    <property type="protein sequence ID" value="ENSMODP00000041625.1"/>
    <property type="gene ID" value="ENSMODG00000038903.1"/>
</dbReference>